<comment type="cofactor">
    <cofactor evidence="1">
        <name>FAD</name>
        <dbReference type="ChEBI" id="CHEBI:57692"/>
    </cofactor>
</comment>
<dbReference type="InterPro" id="IPR020946">
    <property type="entry name" value="Flavin_mOase-like"/>
</dbReference>
<proteinExistence type="predicted"/>
<comment type="caution">
    <text evidence="6">The sequence shown here is derived from an EMBL/GenBank/DDBJ whole genome shotgun (WGS) entry which is preliminary data.</text>
</comment>
<keyword evidence="7" id="KW-1185">Reference proteome</keyword>
<dbReference type="Pfam" id="PF00743">
    <property type="entry name" value="FMO-like"/>
    <property type="match status" value="1"/>
</dbReference>
<accession>A0ABR3XER1</accession>
<dbReference type="InterPro" id="IPR051820">
    <property type="entry name" value="FAD-binding_MO"/>
</dbReference>
<keyword evidence="4" id="KW-0560">Oxidoreductase</keyword>
<dbReference type="PANTHER" id="PTHR43872:SF1">
    <property type="entry name" value="MONOOXYGENASE, PUTATIVE (AFU_ORTHOLOGUE AFUA_8G02570)-RELATED"/>
    <property type="match status" value="1"/>
</dbReference>
<sequence length="507" mass="56647">MAKKTAKSTPNGHAAANVDTSFDVIIIGAGVSGINAAYRLQSQLPNYSYALIEARDNVGGTWDLFKYPGIRSDSDLFTFGFSFNPWDQNNPIAEGSSIAKYLKDTATKYGIDKHIQYSRRLKTASWSTENRTWSLDIDHQGTIVPYTARFIIFSTGYYNYQQPLEAKIPGIENFQGQIIHPQFWPEDLDYSGKKVVIIGSGATAITLLPNIAQKAERVTMLQRSPTYILSLPNISNSWLAYLLPSAISRKLQRISWIITTRIFYLFCQGFPRLARWIFRQRVSRELPKHIPLDPHFQPRYNPWDQRVCICPDGDFFKSLHTGRADVKTDTIKTVTKNGIELNSGDSIDADIIVTATGLQLLFAGGTEIVVDGKKVDPPSKYLWNGVMIQDIPNASYVIGYTNASWTLGADATALFICRLLKLMESKGASAAVPRVQPGEKLEDRPLLNLKSTYVSVAPKKLPKAGNKAPWLARESYISDLMFAKYGNIDNSLEYLSGPSVKLHEKSL</sequence>
<dbReference type="EMBL" id="JAVDPF010000020">
    <property type="protein sequence ID" value="KAL1874167.1"/>
    <property type="molecule type" value="Genomic_DNA"/>
</dbReference>
<evidence type="ECO:0000256" key="3">
    <source>
        <dbReference type="ARBA" id="ARBA00022827"/>
    </source>
</evidence>
<dbReference type="Gene3D" id="3.50.50.60">
    <property type="entry name" value="FAD/NAD(P)-binding domain"/>
    <property type="match status" value="3"/>
</dbReference>
<dbReference type="Proteomes" id="UP001583193">
    <property type="component" value="Unassembled WGS sequence"/>
</dbReference>
<protein>
    <submittedName>
        <fullName evidence="6">Uncharacterized protein</fullName>
    </submittedName>
</protein>
<evidence type="ECO:0000313" key="7">
    <source>
        <dbReference type="Proteomes" id="UP001583193"/>
    </source>
</evidence>
<organism evidence="6 7">
    <name type="scientific">Paecilomyces lecythidis</name>
    <dbReference type="NCBI Taxonomy" id="3004212"/>
    <lineage>
        <taxon>Eukaryota</taxon>
        <taxon>Fungi</taxon>
        <taxon>Dikarya</taxon>
        <taxon>Ascomycota</taxon>
        <taxon>Pezizomycotina</taxon>
        <taxon>Eurotiomycetes</taxon>
        <taxon>Eurotiomycetidae</taxon>
        <taxon>Eurotiales</taxon>
        <taxon>Thermoascaceae</taxon>
        <taxon>Paecilomyces</taxon>
    </lineage>
</organism>
<evidence type="ECO:0000256" key="2">
    <source>
        <dbReference type="ARBA" id="ARBA00022630"/>
    </source>
</evidence>
<evidence type="ECO:0000256" key="5">
    <source>
        <dbReference type="ARBA" id="ARBA00023033"/>
    </source>
</evidence>
<dbReference type="PANTHER" id="PTHR43872">
    <property type="entry name" value="MONOOXYGENASE, PUTATIVE (AFU_ORTHOLOGUE AFUA_8G02570)-RELATED"/>
    <property type="match status" value="1"/>
</dbReference>
<dbReference type="InterPro" id="IPR036188">
    <property type="entry name" value="FAD/NAD-bd_sf"/>
</dbReference>
<dbReference type="SUPFAM" id="SSF51905">
    <property type="entry name" value="FAD/NAD(P)-binding domain"/>
    <property type="match status" value="1"/>
</dbReference>
<keyword evidence="3" id="KW-0274">FAD</keyword>
<keyword evidence="2" id="KW-0285">Flavoprotein</keyword>
<gene>
    <name evidence="6" type="ORF">Plec18167_006102</name>
</gene>
<name>A0ABR3XER1_9EURO</name>
<evidence type="ECO:0000313" key="6">
    <source>
        <dbReference type="EMBL" id="KAL1874167.1"/>
    </source>
</evidence>
<evidence type="ECO:0000256" key="4">
    <source>
        <dbReference type="ARBA" id="ARBA00023002"/>
    </source>
</evidence>
<reference evidence="6 7" key="1">
    <citation type="journal article" date="2024" name="IMA Fungus">
        <title>IMA Genome - F19 : A genome assembly and annotation guide to empower mycologists, including annotated draft genome sequences of Ceratocystis pirilliformis, Diaporthe australafricana, Fusarium ophioides, Paecilomyces lecythidis, and Sporothrix stenoceras.</title>
        <authorList>
            <person name="Aylward J."/>
            <person name="Wilson A.M."/>
            <person name="Visagie C.M."/>
            <person name="Spraker J."/>
            <person name="Barnes I."/>
            <person name="Buitendag C."/>
            <person name="Ceriani C."/>
            <person name="Del Mar Angel L."/>
            <person name="du Plessis D."/>
            <person name="Fuchs T."/>
            <person name="Gasser K."/>
            <person name="Kramer D."/>
            <person name="Li W."/>
            <person name="Munsamy K."/>
            <person name="Piso A."/>
            <person name="Price J.L."/>
            <person name="Sonnekus B."/>
            <person name="Thomas C."/>
            <person name="van der Nest A."/>
            <person name="van Dijk A."/>
            <person name="van Heerden A."/>
            <person name="van Vuuren N."/>
            <person name="Yilmaz N."/>
            <person name="Duong T.A."/>
            <person name="van der Merwe N.A."/>
            <person name="Wingfield M.J."/>
            <person name="Wingfield B.D."/>
        </authorList>
    </citation>
    <scope>NUCLEOTIDE SEQUENCE [LARGE SCALE GENOMIC DNA]</scope>
    <source>
        <strain evidence="6 7">CMW 18167</strain>
    </source>
</reference>
<evidence type="ECO:0000256" key="1">
    <source>
        <dbReference type="ARBA" id="ARBA00001974"/>
    </source>
</evidence>
<keyword evidence="5" id="KW-0503">Monooxygenase</keyword>